<keyword evidence="2" id="KW-0378">Hydrolase</keyword>
<dbReference type="InterPro" id="IPR029058">
    <property type="entry name" value="AB_hydrolase_fold"/>
</dbReference>
<dbReference type="Pfam" id="PF02129">
    <property type="entry name" value="Peptidase_S15"/>
    <property type="match status" value="1"/>
</dbReference>
<dbReference type="AlphaFoldDB" id="A0A932CM80"/>
<accession>A0A932CM80</accession>
<gene>
    <name evidence="2" type="ORF">HYY20_02425</name>
</gene>
<sequence>MSEKRLFFPADSFQLEGLLALPEESRSARVAVICHPHPLYGGDMHNNVVMAVAREMIGRGIAALRFNYRGVGASQGSYGQGVGEMADVRGAIDFLAQTEFGSQGEIYLVGYSFGALVGTRVAMKDERIRGWVGIAPPIDHYDLSFLKGDRKPKLLVCGDNDVYCSVSSLERLFADLQEPKAMAVIPRADHFFVGREAAVAQRVGEFLGEKED</sequence>
<proteinExistence type="predicted"/>
<dbReference type="EMBL" id="JACPRF010000071">
    <property type="protein sequence ID" value="MBI2875719.1"/>
    <property type="molecule type" value="Genomic_DNA"/>
</dbReference>
<protein>
    <submittedName>
        <fullName evidence="2">Alpha/beta hydrolase</fullName>
    </submittedName>
</protein>
<evidence type="ECO:0000259" key="1">
    <source>
        <dbReference type="Pfam" id="PF02129"/>
    </source>
</evidence>
<reference evidence="2" key="1">
    <citation type="submission" date="2020-07" db="EMBL/GenBank/DDBJ databases">
        <title>Huge and variable diversity of episymbiotic CPR bacteria and DPANN archaea in groundwater ecosystems.</title>
        <authorList>
            <person name="He C.Y."/>
            <person name="Keren R."/>
            <person name="Whittaker M."/>
            <person name="Farag I.F."/>
            <person name="Doudna J."/>
            <person name="Cate J.H.D."/>
            <person name="Banfield J.F."/>
        </authorList>
    </citation>
    <scope>NUCLEOTIDE SEQUENCE</scope>
    <source>
        <strain evidence="2">NC_groundwater_672_Ag_B-0.1um_62_36</strain>
    </source>
</reference>
<evidence type="ECO:0000313" key="2">
    <source>
        <dbReference type="EMBL" id="MBI2875719.1"/>
    </source>
</evidence>
<name>A0A932CM80_UNCTE</name>
<dbReference type="GO" id="GO:0016787">
    <property type="term" value="F:hydrolase activity"/>
    <property type="evidence" value="ECO:0007669"/>
    <property type="project" value="UniProtKB-KW"/>
</dbReference>
<feature type="domain" description="Xaa-Pro dipeptidyl-peptidase-like" evidence="1">
    <location>
        <begin position="14"/>
        <end position="145"/>
    </location>
</feature>
<organism evidence="2 3">
    <name type="scientific">Tectimicrobiota bacterium</name>
    <dbReference type="NCBI Taxonomy" id="2528274"/>
    <lineage>
        <taxon>Bacteria</taxon>
        <taxon>Pseudomonadati</taxon>
        <taxon>Nitrospinota/Tectimicrobiota group</taxon>
        <taxon>Candidatus Tectimicrobiota</taxon>
    </lineage>
</organism>
<dbReference type="PANTHER" id="PTHR42103">
    <property type="entry name" value="ALPHA/BETA-HYDROLASES SUPERFAMILY PROTEIN"/>
    <property type="match status" value="1"/>
</dbReference>
<dbReference type="SUPFAM" id="SSF53474">
    <property type="entry name" value="alpha/beta-Hydrolases"/>
    <property type="match status" value="1"/>
</dbReference>
<dbReference type="PANTHER" id="PTHR42103:SF2">
    <property type="entry name" value="AB HYDROLASE-1 DOMAIN-CONTAINING PROTEIN"/>
    <property type="match status" value="1"/>
</dbReference>
<dbReference type="Proteomes" id="UP000769766">
    <property type="component" value="Unassembled WGS sequence"/>
</dbReference>
<evidence type="ECO:0000313" key="3">
    <source>
        <dbReference type="Proteomes" id="UP000769766"/>
    </source>
</evidence>
<dbReference type="InterPro" id="IPR000383">
    <property type="entry name" value="Xaa-Pro-like_dom"/>
</dbReference>
<dbReference type="Gene3D" id="3.40.50.1820">
    <property type="entry name" value="alpha/beta hydrolase"/>
    <property type="match status" value="1"/>
</dbReference>
<comment type="caution">
    <text evidence="2">The sequence shown here is derived from an EMBL/GenBank/DDBJ whole genome shotgun (WGS) entry which is preliminary data.</text>
</comment>